<keyword evidence="2" id="KW-1185">Reference proteome</keyword>
<dbReference type="Gene3D" id="3.30.70.100">
    <property type="match status" value="1"/>
</dbReference>
<dbReference type="Proteomes" id="UP000198984">
    <property type="component" value="Unassembled WGS sequence"/>
</dbReference>
<proteinExistence type="predicted"/>
<dbReference type="AlphaFoldDB" id="A0A1H7P8G9"/>
<evidence type="ECO:0000313" key="2">
    <source>
        <dbReference type="Proteomes" id="UP000198984"/>
    </source>
</evidence>
<dbReference type="OrthoDB" id="4774596at2"/>
<evidence type="ECO:0000313" key="1">
    <source>
        <dbReference type="EMBL" id="SEL31764.1"/>
    </source>
</evidence>
<dbReference type="EMBL" id="FOBB01000002">
    <property type="protein sequence ID" value="SEL31764.1"/>
    <property type="molecule type" value="Genomic_DNA"/>
</dbReference>
<dbReference type="STRING" id="573321.SAMN04488505_10220"/>
<sequence>MTQQTLIDRFIVPQPAIDAFMQRVNYNRNFIKKLPGFMHDAAYQHRDEKGNLIFVTIAVWENETVINNAKAAVQAEYKRIGFNMPQFLEQTGITIERGIYEEVVEKG</sequence>
<accession>A0A1H7P8G9</accession>
<dbReference type="RefSeq" id="WP_089911775.1">
    <property type="nucleotide sequence ID" value="NZ_FOBB01000002.1"/>
</dbReference>
<name>A0A1H7P8G9_9BACT</name>
<dbReference type="InterPro" id="IPR011008">
    <property type="entry name" value="Dimeric_a/b-barrel"/>
</dbReference>
<protein>
    <recommendedName>
        <fullName evidence="3">Antibiotic biosynthesis monooxygenase</fullName>
    </recommendedName>
</protein>
<organism evidence="1 2">
    <name type="scientific">Chitinophaga rupis</name>
    <dbReference type="NCBI Taxonomy" id="573321"/>
    <lineage>
        <taxon>Bacteria</taxon>
        <taxon>Pseudomonadati</taxon>
        <taxon>Bacteroidota</taxon>
        <taxon>Chitinophagia</taxon>
        <taxon>Chitinophagales</taxon>
        <taxon>Chitinophagaceae</taxon>
        <taxon>Chitinophaga</taxon>
    </lineage>
</organism>
<reference evidence="1 2" key="1">
    <citation type="submission" date="2016-10" db="EMBL/GenBank/DDBJ databases">
        <authorList>
            <person name="de Groot N.N."/>
        </authorList>
    </citation>
    <scope>NUCLEOTIDE SEQUENCE [LARGE SCALE GENOMIC DNA]</scope>
    <source>
        <strain evidence="1 2">DSM 21039</strain>
    </source>
</reference>
<evidence type="ECO:0008006" key="3">
    <source>
        <dbReference type="Google" id="ProtNLM"/>
    </source>
</evidence>
<dbReference type="SUPFAM" id="SSF54909">
    <property type="entry name" value="Dimeric alpha+beta barrel"/>
    <property type="match status" value="1"/>
</dbReference>
<gene>
    <name evidence="1" type="ORF">SAMN04488505_10220</name>
</gene>